<proteinExistence type="predicted"/>
<evidence type="ECO:0000313" key="4">
    <source>
        <dbReference type="Proteomes" id="UP000799750"/>
    </source>
</evidence>
<protein>
    <submittedName>
        <fullName evidence="3">Uncharacterized protein</fullName>
    </submittedName>
</protein>
<evidence type="ECO:0000256" key="1">
    <source>
        <dbReference type="SAM" id="MobiDB-lite"/>
    </source>
</evidence>
<keyword evidence="2" id="KW-1133">Transmembrane helix</keyword>
<feature type="transmembrane region" description="Helical" evidence="2">
    <location>
        <begin position="15"/>
        <end position="33"/>
    </location>
</feature>
<keyword evidence="2" id="KW-0472">Membrane</keyword>
<organism evidence="3 4">
    <name type="scientific">Lophium mytilinum</name>
    <dbReference type="NCBI Taxonomy" id="390894"/>
    <lineage>
        <taxon>Eukaryota</taxon>
        <taxon>Fungi</taxon>
        <taxon>Dikarya</taxon>
        <taxon>Ascomycota</taxon>
        <taxon>Pezizomycotina</taxon>
        <taxon>Dothideomycetes</taxon>
        <taxon>Pleosporomycetidae</taxon>
        <taxon>Mytilinidiales</taxon>
        <taxon>Mytilinidiaceae</taxon>
        <taxon>Lophium</taxon>
    </lineage>
</organism>
<dbReference type="AlphaFoldDB" id="A0A6A6RCK8"/>
<name>A0A6A6RCK8_9PEZI</name>
<dbReference type="EMBL" id="MU004181">
    <property type="protein sequence ID" value="KAF2502122.1"/>
    <property type="molecule type" value="Genomic_DNA"/>
</dbReference>
<accession>A0A6A6RCK8</accession>
<keyword evidence="4" id="KW-1185">Reference proteome</keyword>
<feature type="compositionally biased region" description="Basic and acidic residues" evidence="1">
    <location>
        <begin position="116"/>
        <end position="126"/>
    </location>
</feature>
<feature type="compositionally biased region" description="Acidic residues" evidence="1">
    <location>
        <begin position="49"/>
        <end position="67"/>
    </location>
</feature>
<gene>
    <name evidence="3" type="ORF">BU16DRAFT_532516</name>
</gene>
<keyword evidence="2" id="KW-0812">Transmembrane</keyword>
<reference evidence="3" key="1">
    <citation type="journal article" date="2020" name="Stud. Mycol.">
        <title>101 Dothideomycetes genomes: a test case for predicting lifestyles and emergence of pathogens.</title>
        <authorList>
            <person name="Haridas S."/>
            <person name="Albert R."/>
            <person name="Binder M."/>
            <person name="Bloem J."/>
            <person name="Labutti K."/>
            <person name="Salamov A."/>
            <person name="Andreopoulos B."/>
            <person name="Baker S."/>
            <person name="Barry K."/>
            <person name="Bills G."/>
            <person name="Bluhm B."/>
            <person name="Cannon C."/>
            <person name="Castanera R."/>
            <person name="Culley D."/>
            <person name="Daum C."/>
            <person name="Ezra D."/>
            <person name="Gonzalez J."/>
            <person name="Henrissat B."/>
            <person name="Kuo A."/>
            <person name="Liang C."/>
            <person name="Lipzen A."/>
            <person name="Lutzoni F."/>
            <person name="Magnuson J."/>
            <person name="Mondo S."/>
            <person name="Nolan M."/>
            <person name="Ohm R."/>
            <person name="Pangilinan J."/>
            <person name="Park H.-J."/>
            <person name="Ramirez L."/>
            <person name="Alfaro M."/>
            <person name="Sun H."/>
            <person name="Tritt A."/>
            <person name="Yoshinaga Y."/>
            <person name="Zwiers L.-H."/>
            <person name="Turgeon B."/>
            <person name="Goodwin S."/>
            <person name="Spatafora J."/>
            <person name="Crous P."/>
            <person name="Grigoriev I."/>
        </authorList>
    </citation>
    <scope>NUCLEOTIDE SEQUENCE</scope>
    <source>
        <strain evidence="3">CBS 269.34</strain>
    </source>
</reference>
<dbReference type="Proteomes" id="UP000799750">
    <property type="component" value="Unassembled WGS sequence"/>
</dbReference>
<sequence>MGAVLSRHRRTAETAAWLALGAFGIFPVLLLLLRPLLLPARPAAAPAAEAEEEEEEDEEEENDDDDDRPAPVPAPAWVMWQEELERRREREEEERERERDRQRWRARGGMWRGWERRGAGAEEGGWRQRVGPRPQGERWGELEALLGVAHVEMGLGEGVVPGEGPAEE</sequence>
<evidence type="ECO:0000313" key="3">
    <source>
        <dbReference type="EMBL" id="KAF2502122.1"/>
    </source>
</evidence>
<evidence type="ECO:0000256" key="2">
    <source>
        <dbReference type="SAM" id="Phobius"/>
    </source>
</evidence>
<feature type="region of interest" description="Disordered" evidence="1">
    <location>
        <begin position="116"/>
        <end position="135"/>
    </location>
</feature>
<feature type="region of interest" description="Disordered" evidence="1">
    <location>
        <begin position="43"/>
        <end position="80"/>
    </location>
</feature>